<name>A0ABU7LN95_9PROT</name>
<comment type="caution">
    <text evidence="7">The sequence shown here is derived from an EMBL/GenBank/DDBJ whole genome shotgun (WGS) entry which is preliminary data.</text>
</comment>
<gene>
    <name evidence="7" type="ORF">V0U79_03370</name>
</gene>
<evidence type="ECO:0000256" key="4">
    <source>
        <dbReference type="ARBA" id="ARBA00022833"/>
    </source>
</evidence>
<keyword evidence="5 7" id="KW-0560">Oxidoreductase</keyword>
<dbReference type="EC" id="1.13.-.-" evidence="7"/>
<dbReference type="SUPFAM" id="SSF53213">
    <property type="entry name" value="LigB-like"/>
    <property type="match status" value="1"/>
</dbReference>
<dbReference type="PANTHER" id="PTHR30096:SF0">
    <property type="entry name" value="4,5-DOPA DIOXYGENASE EXTRADIOL-LIKE PROTEIN"/>
    <property type="match status" value="1"/>
</dbReference>
<comment type="cofactor">
    <cofactor evidence="1">
        <name>Zn(2+)</name>
        <dbReference type="ChEBI" id="CHEBI:29105"/>
    </cofactor>
</comment>
<accession>A0ABU7LN95</accession>
<reference evidence="7 8" key="1">
    <citation type="submission" date="2024-01" db="EMBL/GenBank/DDBJ databases">
        <title>Hyphobacterium bacterium isolated from marine sediment.</title>
        <authorList>
            <person name="Zhao S."/>
        </authorList>
    </citation>
    <scope>NUCLEOTIDE SEQUENCE [LARGE SCALE GENOMIC DNA]</scope>
    <source>
        <strain evidence="8">HN65</strain>
    </source>
</reference>
<evidence type="ECO:0000256" key="5">
    <source>
        <dbReference type="ARBA" id="ARBA00023002"/>
    </source>
</evidence>
<dbReference type="InterPro" id="IPR014436">
    <property type="entry name" value="Extradiol_dOase_DODA"/>
</dbReference>
<dbReference type="Proteomes" id="UP001354971">
    <property type="component" value="Unassembled WGS sequence"/>
</dbReference>
<dbReference type="Pfam" id="PF02900">
    <property type="entry name" value="LigB"/>
    <property type="match status" value="1"/>
</dbReference>
<keyword evidence="3" id="KW-0479">Metal-binding</keyword>
<organism evidence="7 8">
    <name type="scientific">Hyphobacterium lacteum</name>
    <dbReference type="NCBI Taxonomy" id="3116575"/>
    <lineage>
        <taxon>Bacteria</taxon>
        <taxon>Pseudomonadati</taxon>
        <taxon>Pseudomonadota</taxon>
        <taxon>Alphaproteobacteria</taxon>
        <taxon>Maricaulales</taxon>
        <taxon>Maricaulaceae</taxon>
        <taxon>Hyphobacterium</taxon>
    </lineage>
</organism>
<feature type="domain" description="Extradiol ring-cleavage dioxygenase class III enzyme subunit B" evidence="6">
    <location>
        <begin position="33"/>
        <end position="243"/>
    </location>
</feature>
<dbReference type="InterPro" id="IPR004183">
    <property type="entry name" value="Xdiol_dOase_suB"/>
</dbReference>
<sequence>MNYPILFLSHGAPSLLTGQSDAKAFLSALGAELDPPKAWIIVSAHWQQSPIGVTASAAPRTIHDFRGFGDDLARFEYAAPGNPALARQIVEALNAAGLAAREDPDRGFDHGVWVPMALITPRAAHPVIQVSLPAPDANGDQLTRLGETLGRFAEDGHRVIFSGSLTHSLQDSIGAPENAPVLEEADIFAGTIRQALLAGDREALANWHTLPFAHRNHPTPEHFEPLIAAEAAGHSPHQLHQSWTHGALAMDVWSFRPH</sequence>
<keyword evidence="7" id="KW-0223">Dioxygenase</keyword>
<dbReference type="EMBL" id="JAZDRP010000002">
    <property type="protein sequence ID" value="MEE2525393.1"/>
    <property type="molecule type" value="Genomic_DNA"/>
</dbReference>
<evidence type="ECO:0000313" key="8">
    <source>
        <dbReference type="Proteomes" id="UP001354971"/>
    </source>
</evidence>
<evidence type="ECO:0000256" key="3">
    <source>
        <dbReference type="ARBA" id="ARBA00022723"/>
    </source>
</evidence>
<keyword evidence="8" id="KW-1185">Reference proteome</keyword>
<evidence type="ECO:0000259" key="6">
    <source>
        <dbReference type="Pfam" id="PF02900"/>
    </source>
</evidence>
<evidence type="ECO:0000256" key="2">
    <source>
        <dbReference type="ARBA" id="ARBA00007581"/>
    </source>
</evidence>
<evidence type="ECO:0000313" key="7">
    <source>
        <dbReference type="EMBL" id="MEE2525393.1"/>
    </source>
</evidence>
<dbReference type="PIRSF" id="PIRSF006157">
    <property type="entry name" value="Doxgns_DODA"/>
    <property type="match status" value="1"/>
</dbReference>
<dbReference type="PANTHER" id="PTHR30096">
    <property type="entry name" value="4,5-DOPA DIOXYGENASE EXTRADIOL-LIKE PROTEIN"/>
    <property type="match status" value="1"/>
</dbReference>
<keyword evidence="4" id="KW-0862">Zinc</keyword>
<dbReference type="GO" id="GO:0051213">
    <property type="term" value="F:dioxygenase activity"/>
    <property type="evidence" value="ECO:0007669"/>
    <property type="project" value="UniProtKB-KW"/>
</dbReference>
<dbReference type="CDD" id="cd07363">
    <property type="entry name" value="45_DOPA_Dioxygenase"/>
    <property type="match status" value="1"/>
</dbReference>
<protein>
    <submittedName>
        <fullName evidence="7">Class III extradiol ring-cleavage dioxygenase</fullName>
        <ecNumber evidence="7">1.13.-.-</ecNumber>
    </submittedName>
</protein>
<dbReference type="Gene3D" id="3.40.830.10">
    <property type="entry name" value="LigB-like"/>
    <property type="match status" value="1"/>
</dbReference>
<comment type="similarity">
    <text evidence="2">Belongs to the DODA-type extradiol aromatic ring-opening dioxygenase family.</text>
</comment>
<dbReference type="RefSeq" id="WP_330198056.1">
    <property type="nucleotide sequence ID" value="NZ_JAZDRP010000002.1"/>
</dbReference>
<evidence type="ECO:0000256" key="1">
    <source>
        <dbReference type="ARBA" id="ARBA00001947"/>
    </source>
</evidence>
<proteinExistence type="inferred from homology"/>